<keyword evidence="3" id="KW-1185">Reference proteome</keyword>
<feature type="compositionally biased region" description="Basic and acidic residues" evidence="1">
    <location>
        <begin position="40"/>
        <end position="53"/>
    </location>
</feature>
<dbReference type="Proteomes" id="UP000053573">
    <property type="component" value="Unassembled WGS sequence"/>
</dbReference>
<accession>A0A0H1BB84</accession>
<comment type="caution">
    <text evidence="2">The sequence shown here is derived from an EMBL/GenBank/DDBJ whole genome shotgun (WGS) entry which is preliminary data.</text>
</comment>
<feature type="compositionally biased region" description="Acidic residues" evidence="1">
    <location>
        <begin position="54"/>
        <end position="75"/>
    </location>
</feature>
<dbReference type="OrthoDB" id="515692at2759"/>
<organism evidence="2 3">
    <name type="scientific">Blastomyces silverae</name>
    <dbReference type="NCBI Taxonomy" id="2060906"/>
    <lineage>
        <taxon>Eukaryota</taxon>
        <taxon>Fungi</taxon>
        <taxon>Dikarya</taxon>
        <taxon>Ascomycota</taxon>
        <taxon>Pezizomycotina</taxon>
        <taxon>Eurotiomycetes</taxon>
        <taxon>Eurotiomycetidae</taxon>
        <taxon>Onygenales</taxon>
        <taxon>Ajellomycetaceae</taxon>
        <taxon>Blastomyces</taxon>
    </lineage>
</organism>
<evidence type="ECO:0000313" key="3">
    <source>
        <dbReference type="Proteomes" id="UP000053573"/>
    </source>
</evidence>
<feature type="region of interest" description="Disordered" evidence="1">
    <location>
        <begin position="40"/>
        <end position="78"/>
    </location>
</feature>
<protein>
    <submittedName>
        <fullName evidence="2">Uncharacterized protein</fullName>
    </submittedName>
</protein>
<dbReference type="AlphaFoldDB" id="A0A0H1BB84"/>
<evidence type="ECO:0000313" key="2">
    <source>
        <dbReference type="EMBL" id="KLJ08729.1"/>
    </source>
</evidence>
<dbReference type="STRING" id="2060906.A0A0H1BB84"/>
<dbReference type="EMBL" id="LDEV01002541">
    <property type="protein sequence ID" value="KLJ08729.1"/>
    <property type="molecule type" value="Genomic_DNA"/>
</dbReference>
<gene>
    <name evidence="2" type="ORF">EMPG_15836</name>
</gene>
<reference evidence="3" key="1">
    <citation type="journal article" date="2015" name="PLoS Genet.">
        <title>The dynamic genome and transcriptome of the human fungal pathogen Blastomyces and close relative Emmonsia.</title>
        <authorList>
            <person name="Munoz J.F."/>
            <person name="Gauthier G.M."/>
            <person name="Desjardins C.A."/>
            <person name="Gallo J.E."/>
            <person name="Holder J."/>
            <person name="Sullivan T.D."/>
            <person name="Marty A.J."/>
            <person name="Carmen J.C."/>
            <person name="Chen Z."/>
            <person name="Ding L."/>
            <person name="Gujja S."/>
            <person name="Magrini V."/>
            <person name="Misas E."/>
            <person name="Mitreva M."/>
            <person name="Priest M."/>
            <person name="Saif S."/>
            <person name="Whiston E.A."/>
            <person name="Young S."/>
            <person name="Zeng Q."/>
            <person name="Goldman W.E."/>
            <person name="Mardis E.R."/>
            <person name="Taylor J.W."/>
            <person name="McEwen J.G."/>
            <person name="Clay O.K."/>
            <person name="Klein B.S."/>
            <person name="Cuomo C.A."/>
        </authorList>
    </citation>
    <scope>NUCLEOTIDE SEQUENCE [LARGE SCALE GENOMIC DNA]</scope>
    <source>
        <strain evidence="3">UAMH 139</strain>
    </source>
</reference>
<proteinExistence type="predicted"/>
<sequence length="97" mass="11383">MWRPSAFLLERGSRAALLAREGWEVWGDERWESYLVKEKRRKKDTDKDKRGGEGEEVEEVEEVAGEECEDGDGYDEEKRGKLWQDAPFKVIRCFEIG</sequence>
<evidence type="ECO:0000256" key="1">
    <source>
        <dbReference type="SAM" id="MobiDB-lite"/>
    </source>
</evidence>
<name>A0A0H1BB84_9EURO</name>